<name>A0ABN5DQY1_9MICO</name>
<reference evidence="2 3" key="1">
    <citation type="journal article" date="2016" name="Int. J. Syst. Evol. Microbiol.">
        <title>Dermabacter jinjuensis sp. nov., a novel species of the genus Dermabacter isolated from a clinical specimen.</title>
        <authorList>
            <person name="Park Y.K."/>
            <person name="Lee K.M."/>
            <person name="Lee W.K."/>
            <person name="Cho M.J."/>
            <person name="Lee H.S."/>
            <person name="Cho Y.G."/>
            <person name="Lee Y.C."/>
            <person name="Lee W.K."/>
            <person name="Seong W.K."/>
            <person name="Hwang K.J."/>
        </authorList>
    </citation>
    <scope>NUCLEOTIDE SEQUENCE [LARGE SCALE GENOMIC DNA]</scope>
    <source>
        <strain evidence="2 3">32T</strain>
    </source>
</reference>
<keyword evidence="3" id="KW-1185">Reference proteome</keyword>
<evidence type="ECO:0000256" key="1">
    <source>
        <dbReference type="SAM" id="MobiDB-lite"/>
    </source>
</evidence>
<dbReference type="EMBL" id="CP023482">
    <property type="protein sequence ID" value="ATH96250.1"/>
    <property type="molecule type" value="Genomic_DNA"/>
</dbReference>
<feature type="region of interest" description="Disordered" evidence="1">
    <location>
        <begin position="1"/>
        <end position="26"/>
    </location>
</feature>
<evidence type="ECO:0008006" key="4">
    <source>
        <dbReference type="Google" id="ProtNLM"/>
    </source>
</evidence>
<accession>A0ABN5DQY1</accession>
<dbReference type="RefSeq" id="WP_096882693.1">
    <property type="nucleotide sequence ID" value="NZ_CP023482.1"/>
</dbReference>
<proteinExistence type="predicted"/>
<dbReference type="InterPro" id="IPR032716">
    <property type="entry name" value="ACC_epsilon"/>
</dbReference>
<protein>
    <recommendedName>
        <fullName evidence="4">Acyl-CoA carboxylase subunit epsilon</fullName>
    </recommendedName>
</protein>
<organism evidence="2 3">
    <name type="scientific">Dermabacter jinjuensis</name>
    <dbReference type="NCBI Taxonomy" id="1667168"/>
    <lineage>
        <taxon>Bacteria</taxon>
        <taxon>Bacillati</taxon>
        <taxon>Actinomycetota</taxon>
        <taxon>Actinomycetes</taxon>
        <taxon>Micrococcales</taxon>
        <taxon>Dermabacteraceae</taxon>
        <taxon>Dermabacter</taxon>
    </lineage>
</organism>
<dbReference type="Pfam" id="PF13822">
    <property type="entry name" value="ACC_epsilon"/>
    <property type="match status" value="1"/>
</dbReference>
<feature type="region of interest" description="Disordered" evidence="1">
    <location>
        <begin position="53"/>
        <end position="97"/>
    </location>
</feature>
<sequence length="97" mass="10256">MSAHEQLSPPSFAGSDGSEPRPSVELVSGRLAEEEIAAISVAVAAMSAISREEAHQREIAERAGGSSSAWNSPVRTHRSAHSLRASAGQSSWIFSQR</sequence>
<feature type="compositionally biased region" description="Polar residues" evidence="1">
    <location>
        <begin position="65"/>
        <end position="74"/>
    </location>
</feature>
<evidence type="ECO:0000313" key="3">
    <source>
        <dbReference type="Proteomes" id="UP000815698"/>
    </source>
</evidence>
<dbReference type="Proteomes" id="UP000815698">
    <property type="component" value="Chromosome"/>
</dbReference>
<evidence type="ECO:0000313" key="2">
    <source>
        <dbReference type="EMBL" id="ATH96250.1"/>
    </source>
</evidence>
<gene>
    <name evidence="2" type="ORF">COP05_03445</name>
</gene>
<feature type="compositionally biased region" description="Polar residues" evidence="1">
    <location>
        <begin position="87"/>
        <end position="97"/>
    </location>
</feature>